<name>A0A0F9FQR9_9ZZZZ</name>
<comment type="caution">
    <text evidence="1">The sequence shown here is derived from an EMBL/GenBank/DDBJ whole genome shotgun (WGS) entry which is preliminary data.</text>
</comment>
<organism evidence="1">
    <name type="scientific">marine sediment metagenome</name>
    <dbReference type="NCBI Taxonomy" id="412755"/>
    <lineage>
        <taxon>unclassified sequences</taxon>
        <taxon>metagenomes</taxon>
        <taxon>ecological metagenomes</taxon>
    </lineage>
</organism>
<feature type="non-terminal residue" evidence="1">
    <location>
        <position position="110"/>
    </location>
</feature>
<evidence type="ECO:0000313" key="1">
    <source>
        <dbReference type="EMBL" id="KKL59670.1"/>
    </source>
</evidence>
<proteinExistence type="predicted"/>
<dbReference type="AlphaFoldDB" id="A0A0F9FQR9"/>
<sequence length="110" mass="13173">MEEKLIVEISSNHPRYKVTVEDVLMCLITKRQLNDEWEIKVKEDQNTKFRQSMRSITVKILWDKTRKCLTERLIQIGLRNYYGNDIEVKKVQVSEEVSKQNHFVYAPMQV</sequence>
<reference evidence="1" key="1">
    <citation type="journal article" date="2015" name="Nature">
        <title>Complex archaea that bridge the gap between prokaryotes and eukaryotes.</title>
        <authorList>
            <person name="Spang A."/>
            <person name="Saw J.H."/>
            <person name="Jorgensen S.L."/>
            <person name="Zaremba-Niedzwiedzka K."/>
            <person name="Martijn J."/>
            <person name="Lind A.E."/>
            <person name="van Eijk R."/>
            <person name="Schleper C."/>
            <person name="Guy L."/>
            <person name="Ettema T.J."/>
        </authorList>
    </citation>
    <scope>NUCLEOTIDE SEQUENCE</scope>
</reference>
<accession>A0A0F9FQR9</accession>
<dbReference type="EMBL" id="LAZR01029407">
    <property type="protein sequence ID" value="KKL59670.1"/>
    <property type="molecule type" value="Genomic_DNA"/>
</dbReference>
<protein>
    <submittedName>
        <fullName evidence="1">Uncharacterized protein</fullName>
    </submittedName>
</protein>
<gene>
    <name evidence="1" type="ORF">LCGC14_2213050</name>
</gene>